<evidence type="ECO:0000313" key="2">
    <source>
        <dbReference type="Proteomes" id="UP000001460"/>
    </source>
</evidence>
<accession>B6AFW4</accession>
<keyword evidence="2" id="KW-1185">Reference proteome</keyword>
<dbReference type="OrthoDB" id="10275137at2759"/>
<organism evidence="1 2">
    <name type="scientific">Cryptosporidium muris (strain RN66)</name>
    <dbReference type="NCBI Taxonomy" id="441375"/>
    <lineage>
        <taxon>Eukaryota</taxon>
        <taxon>Sar</taxon>
        <taxon>Alveolata</taxon>
        <taxon>Apicomplexa</taxon>
        <taxon>Conoidasida</taxon>
        <taxon>Coccidia</taxon>
        <taxon>Eucoccidiorida</taxon>
        <taxon>Eimeriorina</taxon>
        <taxon>Cryptosporidiidae</taxon>
        <taxon>Cryptosporidium</taxon>
    </lineage>
</organism>
<gene>
    <name evidence="1" type="ORF">CMU_034910</name>
</gene>
<dbReference type="RefSeq" id="XP_002141454.1">
    <property type="nucleotide sequence ID" value="XM_002141418.1"/>
</dbReference>
<dbReference type="VEuPathDB" id="CryptoDB:CMU_034910"/>
<dbReference type="GeneID" id="6996346"/>
<evidence type="ECO:0000313" key="1">
    <source>
        <dbReference type="EMBL" id="EEA07105.1"/>
    </source>
</evidence>
<reference evidence="1" key="1">
    <citation type="submission" date="2008-06" db="EMBL/GenBank/DDBJ databases">
        <authorList>
            <person name="Lorenzi H."/>
            <person name="Inman J."/>
            <person name="Miller J."/>
            <person name="Schobel S."/>
            <person name="Amedeo P."/>
            <person name="Caler E.V."/>
            <person name="da Silva J."/>
        </authorList>
    </citation>
    <scope>NUCLEOTIDE SEQUENCE [LARGE SCALE GENOMIC DNA]</scope>
    <source>
        <strain evidence="1">RN66</strain>
    </source>
</reference>
<dbReference type="Proteomes" id="UP000001460">
    <property type="component" value="Unassembled WGS sequence"/>
</dbReference>
<dbReference type="OMA" id="RRSICEM"/>
<name>B6AFW4_CRYMR</name>
<proteinExistence type="predicted"/>
<dbReference type="AlphaFoldDB" id="B6AFW4"/>
<dbReference type="EMBL" id="DS989731">
    <property type="protein sequence ID" value="EEA07105.1"/>
    <property type="molecule type" value="Genomic_DNA"/>
</dbReference>
<sequence>MEIQPLTDTNVIGDFKEFSEKIDSLAKYEISELLNICNEICSLLLQIDDHGLEKFIKYWIKNFGRCDQIVNILTYIVVLSTGDKDDYCTKFIEKLSSMSTNLTYRKLIIQLVPCFLWTYITRCFCPIESIPQYHFFPIRGPVDILKKNYIQENDNIRPEFKFIEYILLNLCQFSIDCSEKYSLGIQNYDTSINIIQNYPSKMKLQKVETGVRNTFRFQEYILKHPDKFPETPKDQVELIHLTISNLLIPNLANYCTVSIWITILLCESLSDRSIIPLYIETLNLYPKFNMKSSGVFSNIRIPLSEEILINISKTLCKCLYIAIQRKIKDKDIKIKLCCKVKETIETIVRRSICEMMPQCAAFASNCSTLIRPILDDISKI</sequence>
<protein>
    <submittedName>
        <fullName evidence="1">Uncharacterized protein</fullName>
    </submittedName>
</protein>